<accession>A0ACB9JU52</accession>
<name>A0ACB9JU52_9ASTR</name>
<reference evidence="1 2" key="2">
    <citation type="journal article" date="2022" name="Mol. Ecol. Resour.">
        <title>The genomes of chicory, endive, great burdock and yacon provide insights into Asteraceae paleo-polyploidization history and plant inulin production.</title>
        <authorList>
            <person name="Fan W."/>
            <person name="Wang S."/>
            <person name="Wang H."/>
            <person name="Wang A."/>
            <person name="Jiang F."/>
            <person name="Liu H."/>
            <person name="Zhao H."/>
            <person name="Xu D."/>
            <person name="Zhang Y."/>
        </authorList>
    </citation>
    <scope>NUCLEOTIDE SEQUENCE [LARGE SCALE GENOMIC DNA]</scope>
    <source>
        <strain evidence="2">cv. Yunnan</strain>
        <tissue evidence="1">Leaves</tissue>
    </source>
</reference>
<keyword evidence="2" id="KW-1185">Reference proteome</keyword>
<gene>
    <name evidence="1" type="ORF">L1987_04976</name>
</gene>
<dbReference type="EMBL" id="CM042019">
    <property type="protein sequence ID" value="KAI3823537.1"/>
    <property type="molecule type" value="Genomic_DNA"/>
</dbReference>
<proteinExistence type="predicted"/>
<evidence type="ECO:0000313" key="2">
    <source>
        <dbReference type="Proteomes" id="UP001056120"/>
    </source>
</evidence>
<evidence type="ECO:0000313" key="1">
    <source>
        <dbReference type="EMBL" id="KAI3823537.1"/>
    </source>
</evidence>
<protein>
    <submittedName>
        <fullName evidence="1">Uncharacterized protein</fullName>
    </submittedName>
</protein>
<sequence>MDDFGFGGMQNQPPVQSSGGDDFDMLISSSSASAGNTSKGSEAFVNQQFEGAEDWGFEYDIGGGGGDVGETTELEGLPPPPAAVTSSNADFTR</sequence>
<comment type="caution">
    <text evidence="1">The sequence shown here is derived from an EMBL/GenBank/DDBJ whole genome shotgun (WGS) entry which is preliminary data.</text>
</comment>
<dbReference type="Proteomes" id="UP001056120">
    <property type="component" value="Linkage Group LG02"/>
</dbReference>
<reference evidence="2" key="1">
    <citation type="journal article" date="2022" name="Mol. Ecol. Resour.">
        <title>The genomes of chicory, endive, great burdock and yacon provide insights into Asteraceae palaeo-polyploidization history and plant inulin production.</title>
        <authorList>
            <person name="Fan W."/>
            <person name="Wang S."/>
            <person name="Wang H."/>
            <person name="Wang A."/>
            <person name="Jiang F."/>
            <person name="Liu H."/>
            <person name="Zhao H."/>
            <person name="Xu D."/>
            <person name="Zhang Y."/>
        </authorList>
    </citation>
    <scope>NUCLEOTIDE SEQUENCE [LARGE SCALE GENOMIC DNA]</scope>
    <source>
        <strain evidence="2">cv. Yunnan</strain>
    </source>
</reference>
<organism evidence="1 2">
    <name type="scientific">Smallanthus sonchifolius</name>
    <dbReference type="NCBI Taxonomy" id="185202"/>
    <lineage>
        <taxon>Eukaryota</taxon>
        <taxon>Viridiplantae</taxon>
        <taxon>Streptophyta</taxon>
        <taxon>Embryophyta</taxon>
        <taxon>Tracheophyta</taxon>
        <taxon>Spermatophyta</taxon>
        <taxon>Magnoliopsida</taxon>
        <taxon>eudicotyledons</taxon>
        <taxon>Gunneridae</taxon>
        <taxon>Pentapetalae</taxon>
        <taxon>asterids</taxon>
        <taxon>campanulids</taxon>
        <taxon>Asterales</taxon>
        <taxon>Asteraceae</taxon>
        <taxon>Asteroideae</taxon>
        <taxon>Heliantheae alliance</taxon>
        <taxon>Millerieae</taxon>
        <taxon>Smallanthus</taxon>
    </lineage>
</organism>